<evidence type="ECO:0000313" key="2">
    <source>
        <dbReference type="EMBL" id="GFY82514.1"/>
    </source>
</evidence>
<sequence length="145" mass="15773">MKGPTNPSTADWVLAEVLFQSVSSEVLVVEIWANAHTNTSSKINGKTPFLETSSWSGRQAARTKAMPGAIPIRRANATRIMPPSNGQRPRSSSDTKKPETSSELHCKVKFNNLVRYKGNATPITQPKILRGEVALLNTNKDISSG</sequence>
<comment type="caution">
    <text evidence="2">The sequence shown here is derived from an EMBL/GenBank/DDBJ whole genome shotgun (WGS) entry which is preliminary data.</text>
</comment>
<reference evidence="2 3" key="1">
    <citation type="submission" date="2019-07" db="EMBL/GenBank/DDBJ databases">
        <title>De Novo Assembly of kiwifruit Actinidia rufa.</title>
        <authorList>
            <person name="Sugita-Konishi S."/>
            <person name="Sato K."/>
            <person name="Mori E."/>
            <person name="Abe Y."/>
            <person name="Kisaki G."/>
            <person name="Hamano K."/>
            <person name="Suezawa K."/>
            <person name="Otani M."/>
            <person name="Fukuda T."/>
            <person name="Manabe T."/>
            <person name="Gomi K."/>
            <person name="Tabuchi M."/>
            <person name="Akimitsu K."/>
            <person name="Kataoka I."/>
        </authorList>
    </citation>
    <scope>NUCLEOTIDE SEQUENCE [LARGE SCALE GENOMIC DNA]</scope>
    <source>
        <strain evidence="3">cv. Fuchu</strain>
    </source>
</reference>
<proteinExistence type="predicted"/>
<evidence type="ECO:0000256" key="1">
    <source>
        <dbReference type="SAM" id="MobiDB-lite"/>
    </source>
</evidence>
<feature type="region of interest" description="Disordered" evidence="1">
    <location>
        <begin position="43"/>
        <end position="104"/>
    </location>
</feature>
<protein>
    <submittedName>
        <fullName evidence="2">ZIP metal ion transporter family</fullName>
    </submittedName>
</protein>
<keyword evidence="3" id="KW-1185">Reference proteome</keyword>
<evidence type="ECO:0000313" key="3">
    <source>
        <dbReference type="Proteomes" id="UP000585474"/>
    </source>
</evidence>
<dbReference type="Proteomes" id="UP000585474">
    <property type="component" value="Unassembled WGS sequence"/>
</dbReference>
<dbReference type="AlphaFoldDB" id="A0A7J0E7R2"/>
<feature type="compositionally biased region" description="Basic and acidic residues" evidence="1">
    <location>
        <begin position="91"/>
        <end position="104"/>
    </location>
</feature>
<dbReference type="EMBL" id="BJWL01000002">
    <property type="protein sequence ID" value="GFY82514.1"/>
    <property type="molecule type" value="Genomic_DNA"/>
</dbReference>
<name>A0A7J0E7R2_9ERIC</name>
<feature type="compositionally biased region" description="Polar residues" evidence="1">
    <location>
        <begin position="43"/>
        <end position="57"/>
    </location>
</feature>
<accession>A0A7J0E7R2</accession>
<gene>
    <name evidence="2" type="ORF">Acr_02g0007540</name>
</gene>
<organism evidence="2 3">
    <name type="scientific">Actinidia rufa</name>
    <dbReference type="NCBI Taxonomy" id="165716"/>
    <lineage>
        <taxon>Eukaryota</taxon>
        <taxon>Viridiplantae</taxon>
        <taxon>Streptophyta</taxon>
        <taxon>Embryophyta</taxon>
        <taxon>Tracheophyta</taxon>
        <taxon>Spermatophyta</taxon>
        <taxon>Magnoliopsida</taxon>
        <taxon>eudicotyledons</taxon>
        <taxon>Gunneridae</taxon>
        <taxon>Pentapetalae</taxon>
        <taxon>asterids</taxon>
        <taxon>Ericales</taxon>
        <taxon>Actinidiaceae</taxon>
        <taxon>Actinidia</taxon>
    </lineage>
</organism>